<dbReference type="PANTHER" id="PTHR12919:SF20">
    <property type="entry name" value="SMALL RIBOSOMAL SUBUNIT PROTEIN BS16M"/>
    <property type="match status" value="1"/>
</dbReference>
<dbReference type="EMBL" id="PFGW01000017">
    <property type="protein sequence ID" value="PIW74796.1"/>
    <property type="molecule type" value="Genomic_DNA"/>
</dbReference>
<dbReference type="Proteomes" id="UP000231673">
    <property type="component" value="Unassembled WGS sequence"/>
</dbReference>
<dbReference type="GO" id="GO:0015935">
    <property type="term" value="C:small ribosomal subunit"/>
    <property type="evidence" value="ECO:0007669"/>
    <property type="project" value="TreeGrafter"/>
</dbReference>
<evidence type="ECO:0000256" key="3">
    <source>
        <dbReference type="HAMAP-Rule" id="MF_00385"/>
    </source>
</evidence>
<dbReference type="GO" id="GO:0005737">
    <property type="term" value="C:cytoplasm"/>
    <property type="evidence" value="ECO:0007669"/>
    <property type="project" value="UniProtKB-ARBA"/>
</dbReference>
<dbReference type="Pfam" id="PF00886">
    <property type="entry name" value="Ribosomal_S16"/>
    <property type="match status" value="1"/>
</dbReference>
<dbReference type="PANTHER" id="PTHR12919">
    <property type="entry name" value="30S RIBOSOMAL PROTEIN S16"/>
    <property type="match status" value="1"/>
</dbReference>
<feature type="compositionally biased region" description="Basic and acidic residues" evidence="4">
    <location>
        <begin position="98"/>
        <end position="123"/>
    </location>
</feature>
<organism evidence="5 6">
    <name type="scientific">Candidatus Portnoybacteria bacterium CG_4_8_14_3_um_filter_44_15</name>
    <dbReference type="NCBI Taxonomy" id="1974803"/>
    <lineage>
        <taxon>Bacteria</taxon>
        <taxon>Candidatus Portnoyibacteriota</taxon>
    </lineage>
</organism>
<evidence type="ECO:0000256" key="4">
    <source>
        <dbReference type="SAM" id="MobiDB-lite"/>
    </source>
</evidence>
<feature type="compositionally biased region" description="Basic and acidic residues" evidence="4">
    <location>
        <begin position="144"/>
        <end position="160"/>
    </location>
</feature>
<name>A0A2M7IE37_9BACT</name>
<dbReference type="InterPro" id="IPR023803">
    <property type="entry name" value="Ribosomal_bS16_dom_sf"/>
</dbReference>
<dbReference type="AlphaFoldDB" id="A0A2M7IE37"/>
<dbReference type="GO" id="GO:0003735">
    <property type="term" value="F:structural constituent of ribosome"/>
    <property type="evidence" value="ECO:0007669"/>
    <property type="project" value="InterPro"/>
</dbReference>
<evidence type="ECO:0000256" key="1">
    <source>
        <dbReference type="ARBA" id="ARBA00022980"/>
    </source>
</evidence>
<evidence type="ECO:0000313" key="5">
    <source>
        <dbReference type="EMBL" id="PIW74796.1"/>
    </source>
</evidence>
<dbReference type="NCBIfam" id="TIGR00002">
    <property type="entry name" value="S16"/>
    <property type="match status" value="1"/>
</dbReference>
<gene>
    <name evidence="3 5" type="primary">rpsP</name>
    <name evidence="5" type="ORF">CO003_00805</name>
</gene>
<dbReference type="GO" id="GO:0006412">
    <property type="term" value="P:translation"/>
    <property type="evidence" value="ECO:0007669"/>
    <property type="project" value="UniProtKB-UniRule"/>
</dbReference>
<accession>A0A2M7IE37</accession>
<comment type="similarity">
    <text evidence="3">Belongs to the bacterial ribosomal protein bS16 family.</text>
</comment>
<evidence type="ECO:0000313" key="6">
    <source>
        <dbReference type="Proteomes" id="UP000231673"/>
    </source>
</evidence>
<dbReference type="HAMAP" id="MF_00385">
    <property type="entry name" value="Ribosomal_bS16"/>
    <property type="match status" value="1"/>
</dbReference>
<reference evidence="6" key="1">
    <citation type="submission" date="2017-09" db="EMBL/GenBank/DDBJ databases">
        <title>Depth-based differentiation of microbial function through sediment-hosted aquifers and enrichment of novel symbionts in the deep terrestrial subsurface.</title>
        <authorList>
            <person name="Probst A.J."/>
            <person name="Ladd B."/>
            <person name="Jarett J.K."/>
            <person name="Geller-Mcgrath D.E."/>
            <person name="Sieber C.M.K."/>
            <person name="Emerson J.B."/>
            <person name="Anantharaman K."/>
            <person name="Thomas B.C."/>
            <person name="Malmstrom R."/>
            <person name="Stieglmeier M."/>
            <person name="Klingl A."/>
            <person name="Woyke T."/>
            <person name="Ryan C.M."/>
            <person name="Banfield J.F."/>
        </authorList>
    </citation>
    <scope>NUCLEOTIDE SEQUENCE [LARGE SCALE GENOMIC DNA]</scope>
</reference>
<comment type="caution">
    <text evidence="5">The sequence shown here is derived from an EMBL/GenBank/DDBJ whole genome shotgun (WGS) entry which is preliminary data.</text>
</comment>
<keyword evidence="1 3" id="KW-0689">Ribosomal protein</keyword>
<protein>
    <recommendedName>
        <fullName evidence="3">Small ribosomal subunit protein bS16</fullName>
    </recommendedName>
</protein>
<dbReference type="InterPro" id="IPR000307">
    <property type="entry name" value="Ribosomal_bS16"/>
</dbReference>
<proteinExistence type="inferred from homology"/>
<feature type="region of interest" description="Disordered" evidence="4">
    <location>
        <begin position="93"/>
        <end position="160"/>
    </location>
</feature>
<sequence length="160" mass="17561">MLVIRLIRVGKKNSPSFRVILTEKTAAAKSGSFLEILGHYNPRLVKKENGKSKKEIKLDGARIKYWLSQGAQASATVHNLLVAEKVIAGEKIKKKIKAQKDEKKEKPKEEKTAPEAESAEKASELPAAGAEEKTAAVSKPAKQPKGEEKPKPVDKPENKE</sequence>
<dbReference type="Gene3D" id="3.30.1320.10">
    <property type="match status" value="1"/>
</dbReference>
<dbReference type="SUPFAM" id="SSF54565">
    <property type="entry name" value="Ribosomal protein S16"/>
    <property type="match status" value="1"/>
</dbReference>
<evidence type="ECO:0000256" key="2">
    <source>
        <dbReference type="ARBA" id="ARBA00023274"/>
    </source>
</evidence>
<keyword evidence="2 3" id="KW-0687">Ribonucleoprotein</keyword>